<dbReference type="Proteomes" id="UP000786693">
    <property type="component" value="Unassembled WGS sequence"/>
</dbReference>
<name>A0ABQ4NQW1_9RHOB</name>
<keyword evidence="1" id="KW-0812">Transmembrane</keyword>
<dbReference type="RefSeq" id="WP_220750290.1">
    <property type="nucleotide sequence ID" value="NZ_BPFH01000007.1"/>
</dbReference>
<dbReference type="Pfam" id="PF04403">
    <property type="entry name" value="PqiA"/>
    <property type="match status" value="1"/>
</dbReference>
<reference evidence="2 3" key="1">
    <citation type="submission" date="2021-05" db="EMBL/GenBank/DDBJ databases">
        <title>Bacteria Genome sequencing.</title>
        <authorList>
            <person name="Takabe Y."/>
            <person name="Nakajima Y."/>
            <person name="Suzuki S."/>
            <person name="Shiozaki T."/>
        </authorList>
    </citation>
    <scope>NUCLEOTIDE SEQUENCE [LARGE SCALE GENOMIC DNA]</scope>
    <source>
        <strain evidence="2 3">AI_62</strain>
    </source>
</reference>
<dbReference type="InterPro" id="IPR007498">
    <property type="entry name" value="PqiA-like"/>
</dbReference>
<evidence type="ECO:0000313" key="2">
    <source>
        <dbReference type="EMBL" id="GIT96801.1"/>
    </source>
</evidence>
<keyword evidence="1" id="KW-1133">Transmembrane helix</keyword>
<dbReference type="EMBL" id="BPFH01000007">
    <property type="protein sequence ID" value="GIT96801.1"/>
    <property type="molecule type" value="Genomic_DNA"/>
</dbReference>
<sequence>MEARDDMVCCPVCDALHSFGDIPDGERARCVRCNTVIAVGRPEAILRIVVLASTALILMTIVIFYPFLELRSGVFGSKASVFETVMSFSQGVMAPLSLAVAAFVIVLPVARLSLLIWALGPLSVNRSPWPGAARALRYADILKPWAMAEIFMVGVAVALVKLADLATLSMGPAFWSFTAIVVITAFKDTQMSKHSVWTALETASSNAR</sequence>
<feature type="transmembrane region" description="Helical" evidence="1">
    <location>
        <begin position="141"/>
        <end position="160"/>
    </location>
</feature>
<evidence type="ECO:0000313" key="3">
    <source>
        <dbReference type="Proteomes" id="UP000786693"/>
    </source>
</evidence>
<organism evidence="2 3">
    <name type="scientific">Jannaschia pagri</name>
    <dbReference type="NCBI Taxonomy" id="2829797"/>
    <lineage>
        <taxon>Bacteria</taxon>
        <taxon>Pseudomonadati</taxon>
        <taxon>Pseudomonadota</taxon>
        <taxon>Alphaproteobacteria</taxon>
        <taxon>Rhodobacterales</taxon>
        <taxon>Roseobacteraceae</taxon>
        <taxon>Jannaschia</taxon>
    </lineage>
</organism>
<accession>A0ABQ4NQW1</accession>
<keyword evidence="1" id="KW-0472">Membrane</keyword>
<proteinExistence type="predicted"/>
<feature type="transmembrane region" description="Helical" evidence="1">
    <location>
        <begin position="166"/>
        <end position="186"/>
    </location>
</feature>
<evidence type="ECO:0008006" key="4">
    <source>
        <dbReference type="Google" id="ProtNLM"/>
    </source>
</evidence>
<gene>
    <name evidence="2" type="ORF">JANAI62_34240</name>
</gene>
<keyword evidence="3" id="KW-1185">Reference proteome</keyword>
<evidence type="ECO:0000256" key="1">
    <source>
        <dbReference type="SAM" id="Phobius"/>
    </source>
</evidence>
<feature type="transmembrane region" description="Helical" evidence="1">
    <location>
        <begin position="44"/>
        <end position="68"/>
    </location>
</feature>
<comment type="caution">
    <text evidence="2">The sequence shown here is derived from an EMBL/GenBank/DDBJ whole genome shotgun (WGS) entry which is preliminary data.</text>
</comment>
<feature type="transmembrane region" description="Helical" evidence="1">
    <location>
        <begin position="96"/>
        <end position="120"/>
    </location>
</feature>
<protein>
    <recommendedName>
        <fullName evidence="4">Paraquat-inducible protein A</fullName>
    </recommendedName>
</protein>